<keyword evidence="3" id="KW-1185">Reference proteome</keyword>
<dbReference type="AlphaFoldDB" id="A0A518G653"/>
<dbReference type="EMBL" id="CP036298">
    <property type="protein sequence ID" value="QDV24071.1"/>
    <property type="molecule type" value="Genomic_DNA"/>
</dbReference>
<evidence type="ECO:0000313" key="3">
    <source>
        <dbReference type="Proteomes" id="UP000318017"/>
    </source>
</evidence>
<proteinExistence type="predicted"/>
<name>A0A518G653_9BACT</name>
<gene>
    <name evidence="2" type="ORF">Q31a_23840</name>
</gene>
<reference evidence="2 3" key="1">
    <citation type="submission" date="2019-02" db="EMBL/GenBank/DDBJ databases">
        <title>Deep-cultivation of Planctomycetes and their phenomic and genomic characterization uncovers novel biology.</title>
        <authorList>
            <person name="Wiegand S."/>
            <person name="Jogler M."/>
            <person name="Boedeker C."/>
            <person name="Pinto D."/>
            <person name="Vollmers J."/>
            <person name="Rivas-Marin E."/>
            <person name="Kohn T."/>
            <person name="Peeters S.H."/>
            <person name="Heuer A."/>
            <person name="Rast P."/>
            <person name="Oberbeckmann S."/>
            <person name="Bunk B."/>
            <person name="Jeske O."/>
            <person name="Meyerdierks A."/>
            <person name="Storesund J.E."/>
            <person name="Kallscheuer N."/>
            <person name="Luecker S."/>
            <person name="Lage O.M."/>
            <person name="Pohl T."/>
            <person name="Merkel B.J."/>
            <person name="Hornburger P."/>
            <person name="Mueller R.-W."/>
            <person name="Bruemmer F."/>
            <person name="Labrenz M."/>
            <person name="Spormann A.M."/>
            <person name="Op den Camp H."/>
            <person name="Overmann J."/>
            <person name="Amann R."/>
            <person name="Jetten M.S.M."/>
            <person name="Mascher T."/>
            <person name="Medema M.H."/>
            <person name="Devos D.P."/>
            <person name="Kaster A.-K."/>
            <person name="Ovreas L."/>
            <person name="Rohde M."/>
            <person name="Galperin M.Y."/>
            <person name="Jogler C."/>
        </authorList>
    </citation>
    <scope>NUCLEOTIDE SEQUENCE [LARGE SCALE GENOMIC DNA]</scope>
    <source>
        <strain evidence="2 3">Q31a</strain>
    </source>
</reference>
<feature type="region of interest" description="Disordered" evidence="1">
    <location>
        <begin position="1"/>
        <end position="25"/>
    </location>
</feature>
<dbReference type="KEGG" id="ahel:Q31a_23840"/>
<sequence length="59" mass="6022">MRMNVGPDADVAVSGGGGSTCGRDVRSTVVGPGVRLEICVRTIIHSLASAAQVQTSPKR</sequence>
<dbReference type="Proteomes" id="UP000318017">
    <property type="component" value="Chromosome"/>
</dbReference>
<evidence type="ECO:0000313" key="2">
    <source>
        <dbReference type="EMBL" id="QDV24071.1"/>
    </source>
</evidence>
<accession>A0A518G653</accession>
<evidence type="ECO:0000256" key="1">
    <source>
        <dbReference type="SAM" id="MobiDB-lite"/>
    </source>
</evidence>
<protein>
    <submittedName>
        <fullName evidence="2">Uncharacterized protein</fullName>
    </submittedName>
</protein>
<organism evidence="2 3">
    <name type="scientific">Aureliella helgolandensis</name>
    <dbReference type="NCBI Taxonomy" id="2527968"/>
    <lineage>
        <taxon>Bacteria</taxon>
        <taxon>Pseudomonadati</taxon>
        <taxon>Planctomycetota</taxon>
        <taxon>Planctomycetia</taxon>
        <taxon>Pirellulales</taxon>
        <taxon>Pirellulaceae</taxon>
        <taxon>Aureliella</taxon>
    </lineage>
</organism>